<evidence type="ECO:0000313" key="2">
    <source>
        <dbReference type="Proteomes" id="UP000225277"/>
    </source>
</evidence>
<gene>
    <name evidence="1" type="ORF">RCC_03279</name>
</gene>
<dbReference type="InterPro" id="IPR024047">
    <property type="entry name" value="MM3350-like_sf"/>
</dbReference>
<reference evidence="1 2" key="1">
    <citation type="submission" date="2016-03" db="EMBL/GenBank/DDBJ databases">
        <authorList>
            <person name="Ploux O."/>
        </authorList>
    </citation>
    <scope>NUCLEOTIDE SEQUENCE [LARGE SCALE GENOMIC DNA]</scope>
    <source>
        <strain evidence="1 2">URUG2</strain>
    </source>
</reference>
<name>A0A2D3UTY8_9PEZI</name>
<dbReference type="EMBL" id="FJUY01000004">
    <property type="protein sequence ID" value="CZT17445.1"/>
    <property type="molecule type" value="Genomic_DNA"/>
</dbReference>
<dbReference type="SUPFAM" id="SSF159941">
    <property type="entry name" value="MM3350-like"/>
    <property type="match status" value="1"/>
</dbReference>
<dbReference type="OrthoDB" id="10397524at2759"/>
<sequence>MAMPHPLLDDVRDGRINASGKVSPYTRLQQIEGIAQIPLEEPGWLLKVDLEIPDFDLPREISRTIRVPKDITFHQLNGILVRALGWSSLYRERKIWGSDKDYRFILWDDQVEVSLEPKEVLVADRDVYNPDWKISKTRRLMQVFGGSRIWPEAPRRIDYELQFGVNAPFWVYSLELLGETDLCHNDRPGQEVFCLDGVGYPEASDLEEDGLDLVELETLRDRFDVEFVNNRLEGWCRSWRMQQHKTKR</sequence>
<dbReference type="AlphaFoldDB" id="A0A2D3UTY8"/>
<proteinExistence type="predicted"/>
<protein>
    <submittedName>
        <fullName evidence="1">Uncharacterized protein</fullName>
    </submittedName>
</protein>
<dbReference type="GeneID" id="35598485"/>
<evidence type="ECO:0000313" key="1">
    <source>
        <dbReference type="EMBL" id="CZT17445.1"/>
    </source>
</evidence>
<accession>A0A2D3UTY8</accession>
<dbReference type="Gene3D" id="3.10.290.30">
    <property type="entry name" value="MM3350-like"/>
    <property type="match status" value="1"/>
</dbReference>
<keyword evidence="2" id="KW-1185">Reference proteome</keyword>
<organism evidence="1 2">
    <name type="scientific">Ramularia collo-cygni</name>
    <dbReference type="NCBI Taxonomy" id="112498"/>
    <lineage>
        <taxon>Eukaryota</taxon>
        <taxon>Fungi</taxon>
        <taxon>Dikarya</taxon>
        <taxon>Ascomycota</taxon>
        <taxon>Pezizomycotina</taxon>
        <taxon>Dothideomycetes</taxon>
        <taxon>Dothideomycetidae</taxon>
        <taxon>Mycosphaerellales</taxon>
        <taxon>Mycosphaerellaceae</taxon>
        <taxon>Ramularia</taxon>
    </lineage>
</organism>
<dbReference type="RefSeq" id="XP_023624337.1">
    <property type="nucleotide sequence ID" value="XM_023768569.1"/>
</dbReference>
<dbReference type="Proteomes" id="UP000225277">
    <property type="component" value="Unassembled WGS sequence"/>
</dbReference>